<evidence type="ECO:0000259" key="3">
    <source>
        <dbReference type="Pfam" id="PF20568"/>
    </source>
</evidence>
<feature type="compositionally biased region" description="Pro residues" evidence="1">
    <location>
        <begin position="1"/>
        <end position="24"/>
    </location>
</feature>
<sequence>MTNQPPNNPPGQPGQPGQPGPQGPQGPWQGQPGSPYPGQPYSGQPGPQGPQGPQGPWQGQPGSPYSGQPQQGYYPQSPYGQQQPGFAAQYPQQPQQPPQFQHPGFTPQQSQQPAQPKSKLPVIIAAVLVAALVIGGGVVAFTKYQQNQHLARMEYLAFDDPGVNPFMTSVADNDASKKLEDSTTSHANRRAGTDGSDANLYGGTSELSVCDAAALIDNLSGNEDLNRAFAKGVGINEGDVELYVKSLMPMVLMQDTWVTNHGYDDGQATPFQAVLQRGTGVLVDGRGVPRVRCSCGNPLAEAWTGYTAPSATEAAWDGYAPGQVTAIYASADWLPKLRGYDLDSGDSDTWEYSKAAIEDQQQVWDSVTVDTPRTVPSDMGTTPDKKLLESLGMPVADNGDRRQVDGDRFQTSNGTFDPDAPAREHTEAVDAASFEVSPDAYYILMEGPDGIRGVCPMKVPDNGDWEVSCKGSGITTDIDSGTVLDGKLRLRKLNTIRFHNKLQTFFVEAIYLGPNEKMQNAPAPLPRGHHVTVGEFTCYNFSDSFGCEGPGSEFRATDDGHLFVNGSDQPIGTSCSSLDFAGLGERNLLVADGAVNCAEATALAEAYSDAWKNNEAEGNGLDFEKDGWKCTRAEGVLGIELGRTALCTQQGAPHGTFYITKESGTEPLPE</sequence>
<name>A0ABQ6VHW2_9CORY</name>
<feature type="compositionally biased region" description="Basic and acidic residues" evidence="1">
    <location>
        <begin position="174"/>
        <end position="183"/>
    </location>
</feature>
<protein>
    <recommendedName>
        <fullName evidence="3">DUF6777 domain-containing protein</fullName>
    </recommendedName>
</protein>
<dbReference type="PANTHER" id="PTHR24023:SF1112">
    <property type="entry name" value="COL_CUTICLE_N DOMAIN-CONTAINING PROTEIN-RELATED"/>
    <property type="match status" value="1"/>
</dbReference>
<evidence type="ECO:0000313" key="4">
    <source>
        <dbReference type="EMBL" id="KAB3522726.1"/>
    </source>
</evidence>
<feature type="region of interest" description="Disordered" evidence="1">
    <location>
        <begin position="1"/>
        <end position="114"/>
    </location>
</feature>
<feature type="compositionally biased region" description="Low complexity" evidence="1">
    <location>
        <begin position="54"/>
        <end position="114"/>
    </location>
</feature>
<dbReference type="RefSeq" id="WP_151843637.1">
    <property type="nucleotide sequence ID" value="NZ_WBZJ01000001.1"/>
</dbReference>
<dbReference type="Proteomes" id="UP000436181">
    <property type="component" value="Unassembled WGS sequence"/>
</dbReference>
<dbReference type="InterPro" id="IPR046704">
    <property type="entry name" value="DUF6777"/>
</dbReference>
<gene>
    <name evidence="4" type="ORF">F8377_00645</name>
</gene>
<feature type="transmembrane region" description="Helical" evidence="2">
    <location>
        <begin position="120"/>
        <end position="141"/>
    </location>
</feature>
<keyword evidence="2" id="KW-0812">Transmembrane</keyword>
<comment type="caution">
    <text evidence="4">The sequence shown here is derived from an EMBL/GenBank/DDBJ whole genome shotgun (WGS) entry which is preliminary data.</text>
</comment>
<feature type="domain" description="DUF6777" evidence="3">
    <location>
        <begin position="193"/>
        <end position="344"/>
    </location>
</feature>
<proteinExistence type="predicted"/>
<organism evidence="4 5">
    <name type="scientific">Corynebacterium zhongnanshanii</name>
    <dbReference type="NCBI Taxonomy" id="2768834"/>
    <lineage>
        <taxon>Bacteria</taxon>
        <taxon>Bacillati</taxon>
        <taxon>Actinomycetota</taxon>
        <taxon>Actinomycetes</taxon>
        <taxon>Mycobacteriales</taxon>
        <taxon>Corynebacteriaceae</taxon>
        <taxon>Corynebacterium</taxon>
    </lineage>
</organism>
<evidence type="ECO:0000256" key="1">
    <source>
        <dbReference type="SAM" id="MobiDB-lite"/>
    </source>
</evidence>
<dbReference type="EMBL" id="WBZJ01000001">
    <property type="protein sequence ID" value="KAB3522726.1"/>
    <property type="molecule type" value="Genomic_DNA"/>
</dbReference>
<evidence type="ECO:0000256" key="2">
    <source>
        <dbReference type="SAM" id="Phobius"/>
    </source>
</evidence>
<dbReference type="Pfam" id="PF20568">
    <property type="entry name" value="DUF6777"/>
    <property type="match status" value="1"/>
</dbReference>
<keyword evidence="5" id="KW-1185">Reference proteome</keyword>
<keyword evidence="2" id="KW-0472">Membrane</keyword>
<accession>A0ABQ6VHW2</accession>
<feature type="region of interest" description="Disordered" evidence="1">
    <location>
        <begin position="174"/>
        <end position="198"/>
    </location>
</feature>
<dbReference type="PANTHER" id="PTHR24023">
    <property type="entry name" value="COLLAGEN ALPHA"/>
    <property type="match status" value="1"/>
</dbReference>
<dbReference type="InterPro" id="IPR050149">
    <property type="entry name" value="Collagen_superfamily"/>
</dbReference>
<evidence type="ECO:0000313" key="5">
    <source>
        <dbReference type="Proteomes" id="UP000436181"/>
    </source>
</evidence>
<reference evidence="4 5" key="1">
    <citation type="submission" date="2019-10" db="EMBL/GenBank/DDBJ databases">
        <title>Corynebacterium sp novel species isolated from the respiratory tract of Marmot.</title>
        <authorList>
            <person name="Zhang G."/>
        </authorList>
    </citation>
    <scope>NUCLEOTIDE SEQUENCE [LARGE SCALE GENOMIC DNA]</scope>
    <source>
        <strain evidence="4 5">336</strain>
    </source>
</reference>
<keyword evidence="2" id="KW-1133">Transmembrane helix</keyword>